<sequence>MKKKFAVPVDQNGVLDGHFGHCRYFALHTVIDNEITSTEMIQPPPHEPGVLPKWLSDLDVTDVLAGGMGNRAIQLFNQQGVNVFVGAPQKKAEELVSGYLENTIEFSANYCDH</sequence>
<dbReference type="AlphaFoldDB" id="A0A1M4Y6K1"/>
<dbReference type="PANTHER" id="PTHR42983:SF1">
    <property type="entry name" value="IRON-MOLYBDENUM PROTEIN"/>
    <property type="match status" value="1"/>
</dbReference>
<dbReference type="EMBL" id="FQUM01000003">
    <property type="protein sequence ID" value="SHF01335.1"/>
    <property type="molecule type" value="Genomic_DNA"/>
</dbReference>
<gene>
    <name evidence="2" type="ORF">SAMN05444274_103248</name>
</gene>
<protein>
    <submittedName>
        <fullName evidence="2">Predicted Fe-Mo cluster-binding protein, NifX family</fullName>
    </submittedName>
</protein>
<dbReference type="Gene3D" id="3.30.420.130">
    <property type="entry name" value="Dinitrogenase iron-molybdenum cofactor biosynthesis domain"/>
    <property type="match status" value="1"/>
</dbReference>
<reference evidence="2 3" key="1">
    <citation type="submission" date="2016-11" db="EMBL/GenBank/DDBJ databases">
        <authorList>
            <person name="Jaros S."/>
            <person name="Januszkiewicz K."/>
            <person name="Wedrychowicz H."/>
        </authorList>
    </citation>
    <scope>NUCLEOTIDE SEQUENCE [LARGE SCALE GENOMIC DNA]</scope>
    <source>
        <strain evidence="2 3">DSM 26910</strain>
    </source>
</reference>
<dbReference type="Pfam" id="PF02579">
    <property type="entry name" value="Nitro_FeMo-Co"/>
    <property type="match status" value="1"/>
</dbReference>
<organism evidence="2 3">
    <name type="scientific">Mariniphaga anaerophila</name>
    <dbReference type="NCBI Taxonomy" id="1484053"/>
    <lineage>
        <taxon>Bacteria</taxon>
        <taxon>Pseudomonadati</taxon>
        <taxon>Bacteroidota</taxon>
        <taxon>Bacteroidia</taxon>
        <taxon>Marinilabiliales</taxon>
        <taxon>Prolixibacteraceae</taxon>
        <taxon>Mariniphaga</taxon>
    </lineage>
</organism>
<dbReference type="Proteomes" id="UP000184164">
    <property type="component" value="Unassembled WGS sequence"/>
</dbReference>
<dbReference type="PANTHER" id="PTHR42983">
    <property type="entry name" value="DINITROGENASE IRON-MOLYBDENUM COFACTOR PROTEIN-RELATED"/>
    <property type="match status" value="1"/>
</dbReference>
<dbReference type="STRING" id="1484053.SAMN05444274_103248"/>
<keyword evidence="3" id="KW-1185">Reference proteome</keyword>
<accession>A0A1M4Y6K1</accession>
<name>A0A1M4Y6K1_9BACT</name>
<dbReference type="SUPFAM" id="SSF53146">
    <property type="entry name" value="Nitrogenase accessory factor-like"/>
    <property type="match status" value="1"/>
</dbReference>
<evidence type="ECO:0000259" key="1">
    <source>
        <dbReference type="Pfam" id="PF02579"/>
    </source>
</evidence>
<dbReference type="InterPro" id="IPR036105">
    <property type="entry name" value="DiNase_FeMo-co_biosyn_sf"/>
</dbReference>
<dbReference type="RefSeq" id="WP_073000306.1">
    <property type="nucleotide sequence ID" value="NZ_FQUM01000003.1"/>
</dbReference>
<proteinExistence type="predicted"/>
<dbReference type="OrthoDB" id="280278at2"/>
<dbReference type="InterPro" id="IPR003731">
    <property type="entry name" value="Di-Nase_FeMo-co_biosynth"/>
</dbReference>
<feature type="domain" description="Dinitrogenase iron-molybdenum cofactor biosynthesis" evidence="1">
    <location>
        <begin position="13"/>
        <end position="100"/>
    </location>
</feature>
<evidence type="ECO:0000313" key="2">
    <source>
        <dbReference type="EMBL" id="SHF01335.1"/>
    </source>
</evidence>
<evidence type="ECO:0000313" key="3">
    <source>
        <dbReference type="Proteomes" id="UP000184164"/>
    </source>
</evidence>